<gene>
    <name evidence="1" type="ORF">GCM10008955_29360</name>
</gene>
<evidence type="ECO:0000313" key="1">
    <source>
        <dbReference type="EMBL" id="GGK33468.1"/>
    </source>
</evidence>
<organism evidence="1 2">
    <name type="scientific">Deinococcus malanensis</name>
    <dbReference type="NCBI Taxonomy" id="1706855"/>
    <lineage>
        <taxon>Bacteria</taxon>
        <taxon>Thermotogati</taxon>
        <taxon>Deinococcota</taxon>
        <taxon>Deinococci</taxon>
        <taxon>Deinococcales</taxon>
        <taxon>Deinococcaceae</taxon>
        <taxon>Deinococcus</taxon>
    </lineage>
</organism>
<reference evidence="2" key="1">
    <citation type="journal article" date="2019" name="Int. J. Syst. Evol. Microbiol.">
        <title>The Global Catalogue of Microorganisms (GCM) 10K type strain sequencing project: providing services to taxonomists for standard genome sequencing and annotation.</title>
        <authorList>
            <consortium name="The Broad Institute Genomics Platform"/>
            <consortium name="The Broad Institute Genome Sequencing Center for Infectious Disease"/>
            <person name="Wu L."/>
            <person name="Ma J."/>
        </authorList>
    </citation>
    <scope>NUCLEOTIDE SEQUENCE [LARGE SCALE GENOMIC DNA]</scope>
    <source>
        <strain evidence="2">JCM 30331</strain>
    </source>
</reference>
<name>A0ABQ2EZF8_9DEIO</name>
<dbReference type="Proteomes" id="UP000647587">
    <property type="component" value="Unassembled WGS sequence"/>
</dbReference>
<sequence>MACRQKPSILGKQQVPVAIRQRDAAGGFEGVEVGLSHPVGTGRWLNVAHLHAVRVGLLLDEACGPVNAAFRLWGSPPLWPGSVGGPDQIPDRTRKLAGRQKVFSGRLRRVLLGVIFSNA</sequence>
<comment type="caution">
    <text evidence="1">The sequence shown here is derived from an EMBL/GenBank/DDBJ whole genome shotgun (WGS) entry which is preliminary data.</text>
</comment>
<accession>A0ABQ2EZF8</accession>
<dbReference type="EMBL" id="BMPP01000013">
    <property type="protein sequence ID" value="GGK33468.1"/>
    <property type="molecule type" value="Genomic_DNA"/>
</dbReference>
<evidence type="ECO:0000313" key="2">
    <source>
        <dbReference type="Proteomes" id="UP000647587"/>
    </source>
</evidence>
<proteinExistence type="predicted"/>
<protein>
    <submittedName>
        <fullName evidence="1">Uncharacterized protein</fullName>
    </submittedName>
</protein>
<keyword evidence="2" id="KW-1185">Reference proteome</keyword>